<dbReference type="AlphaFoldDB" id="A0A2K4MU21"/>
<accession>A0A2K4MU21</accession>
<dbReference type="EMBL" id="PPTF01000002">
    <property type="protein sequence ID" value="POB00589.1"/>
    <property type="molecule type" value="Genomic_DNA"/>
</dbReference>
<comment type="caution">
    <text evidence="1">The sequence shown here is derived from an EMBL/GenBank/DDBJ whole genome shotgun (WGS) entry which is preliminary data.</text>
</comment>
<protein>
    <submittedName>
        <fullName evidence="1">Uncharacterized protein</fullName>
    </submittedName>
</protein>
<sequence>MAAFLYLSVSNKLTVRLMDIDAVGKGVAMRQFCYVVAGLLGWLGAMAQVDAAQSCRGQSESATAS</sequence>
<evidence type="ECO:0000313" key="1">
    <source>
        <dbReference type="EMBL" id="POB00589.1"/>
    </source>
</evidence>
<dbReference type="Proteomes" id="UP000236416">
    <property type="component" value="Unassembled WGS sequence"/>
</dbReference>
<organism evidence="1 2">
    <name type="scientific">Chromobacterium sinusclupearum</name>
    <dbReference type="NCBI Taxonomy" id="2077146"/>
    <lineage>
        <taxon>Bacteria</taxon>
        <taxon>Pseudomonadati</taxon>
        <taxon>Pseudomonadota</taxon>
        <taxon>Betaproteobacteria</taxon>
        <taxon>Neisseriales</taxon>
        <taxon>Chromobacteriaceae</taxon>
        <taxon>Chromobacterium</taxon>
    </lineage>
</organism>
<gene>
    <name evidence="1" type="ORF">C2134_00530</name>
</gene>
<proteinExistence type="predicted"/>
<name>A0A2K4MU21_9NEIS</name>
<reference evidence="1 2" key="1">
    <citation type="submission" date="2018-01" db="EMBL/GenBank/DDBJ databases">
        <title>Genomic Sequence of Chromobacterium MWU13-2610 from wild cranberry bogs within the Cape Cod National Seashore.</title>
        <authorList>
            <person name="O'Hara-Hanley K."/>
            <person name="Soby S."/>
            <person name="Harrison A."/>
        </authorList>
    </citation>
    <scope>NUCLEOTIDE SEQUENCE [LARGE SCALE GENOMIC DNA]</scope>
    <source>
        <strain evidence="1 2">MWU13-2610</strain>
    </source>
</reference>
<evidence type="ECO:0000313" key="2">
    <source>
        <dbReference type="Proteomes" id="UP000236416"/>
    </source>
</evidence>
<keyword evidence="2" id="KW-1185">Reference proteome</keyword>